<dbReference type="EMBL" id="CZKA01000020">
    <property type="protein sequence ID" value="CUR55519.1"/>
    <property type="molecule type" value="Genomic_DNA"/>
</dbReference>
<name>A0A2P2C0I7_9ZZZZ</name>
<dbReference type="Gene3D" id="3.40.50.720">
    <property type="entry name" value="NAD(P)-binding Rossmann-like Domain"/>
    <property type="match status" value="1"/>
</dbReference>
<dbReference type="PRINTS" id="PR00081">
    <property type="entry name" value="GDHRDH"/>
</dbReference>
<dbReference type="CDD" id="cd05233">
    <property type="entry name" value="SDR_c"/>
    <property type="match status" value="1"/>
</dbReference>
<dbReference type="PANTHER" id="PTHR43669">
    <property type="entry name" value="5-KETO-D-GLUCONATE 5-REDUCTASE"/>
    <property type="match status" value="1"/>
</dbReference>
<sequence>MDIDGSVAIVTGAAGGIGSALAQRLLENGASVLVTDLDGVRVDATVASLRQYGADRITGLAGDCSVDATIQELIDHATRELGPVDIYIANAGVSSGQGLGATEAEWATSIEVNVLAHVRAARLLVPAWLERGRGYFVSTASAAGLLTQIGSPTYAVTKHAAVAFSEWLSVTYGSRGVRVSCLCPMGVNTPMLTAGTESADDDAARKAAQAVTEAGSVLEPLEVADEVVAAMEREQFLVLPHGEVLEFFRRKGLDYDRWLAGMRRYQDSLA</sequence>
<protein>
    <submittedName>
        <fullName evidence="3">Putative short chain dehydrogenase</fullName>
    </submittedName>
</protein>
<dbReference type="Pfam" id="PF00106">
    <property type="entry name" value="adh_short"/>
    <property type="match status" value="1"/>
</dbReference>
<proteinExistence type="inferred from homology"/>
<comment type="similarity">
    <text evidence="1">Belongs to the short-chain dehydrogenases/reductases (SDR) family.</text>
</comment>
<dbReference type="PROSITE" id="PS00061">
    <property type="entry name" value="ADH_SHORT"/>
    <property type="match status" value="1"/>
</dbReference>
<dbReference type="GO" id="GO:0016491">
    <property type="term" value="F:oxidoreductase activity"/>
    <property type="evidence" value="ECO:0007669"/>
    <property type="project" value="UniProtKB-KW"/>
</dbReference>
<evidence type="ECO:0000256" key="2">
    <source>
        <dbReference type="ARBA" id="ARBA00023002"/>
    </source>
</evidence>
<dbReference type="InterPro" id="IPR020904">
    <property type="entry name" value="Sc_DH/Rdtase_CS"/>
</dbReference>
<dbReference type="InterPro" id="IPR036291">
    <property type="entry name" value="NAD(P)-bd_dom_sf"/>
</dbReference>
<organism evidence="3">
    <name type="scientific">metagenome</name>
    <dbReference type="NCBI Taxonomy" id="256318"/>
    <lineage>
        <taxon>unclassified sequences</taxon>
        <taxon>metagenomes</taxon>
    </lineage>
</organism>
<evidence type="ECO:0000256" key="1">
    <source>
        <dbReference type="ARBA" id="ARBA00006484"/>
    </source>
</evidence>
<dbReference type="InterPro" id="IPR002347">
    <property type="entry name" value="SDR_fam"/>
</dbReference>
<reference evidence="3" key="1">
    <citation type="submission" date="2015-08" db="EMBL/GenBank/DDBJ databases">
        <authorList>
            <person name="Babu N.S."/>
            <person name="Beckwith C.J."/>
            <person name="Beseler K.G."/>
            <person name="Brison A."/>
            <person name="Carone J.V."/>
            <person name="Caskin T.P."/>
            <person name="Diamond M."/>
            <person name="Durham M.E."/>
            <person name="Foxe J.M."/>
            <person name="Go M."/>
            <person name="Henderson B.A."/>
            <person name="Jones I.B."/>
            <person name="McGettigan J.A."/>
            <person name="Micheletti S.J."/>
            <person name="Nasrallah M.E."/>
            <person name="Ortiz D."/>
            <person name="Piller C.R."/>
            <person name="Privatt S.R."/>
            <person name="Schneider S.L."/>
            <person name="Sharp S."/>
            <person name="Smith T.C."/>
            <person name="Stanton J.D."/>
            <person name="Ullery H.E."/>
            <person name="Wilson R.J."/>
            <person name="Serrano M.G."/>
            <person name="Buck G."/>
            <person name="Lee V."/>
            <person name="Wang Y."/>
            <person name="Carvalho R."/>
            <person name="Voegtly L."/>
            <person name="Shi R."/>
            <person name="Duckworth R."/>
            <person name="Johnson A."/>
            <person name="Loviza R."/>
            <person name="Walstead R."/>
            <person name="Shah Z."/>
            <person name="Kiflezghi M."/>
            <person name="Wade K."/>
            <person name="Ball S.L."/>
            <person name="Bradley K.W."/>
            <person name="Asai D.J."/>
            <person name="Bowman C.A."/>
            <person name="Russell D.A."/>
            <person name="Pope W.H."/>
            <person name="Jacobs-Sera D."/>
            <person name="Hendrix R.W."/>
            <person name="Hatfull G.F."/>
        </authorList>
    </citation>
    <scope>NUCLEOTIDE SEQUENCE</scope>
</reference>
<dbReference type="AlphaFoldDB" id="A0A2P2C0I7"/>
<accession>A0A2P2C0I7</accession>
<dbReference type="SUPFAM" id="SSF51735">
    <property type="entry name" value="NAD(P)-binding Rossmann-fold domains"/>
    <property type="match status" value="1"/>
</dbReference>
<evidence type="ECO:0000313" key="3">
    <source>
        <dbReference type="EMBL" id="CUR55519.1"/>
    </source>
</evidence>
<gene>
    <name evidence="3" type="ORF">NOCA2270154</name>
</gene>
<keyword evidence="2" id="KW-0560">Oxidoreductase</keyword>
<dbReference type="PANTHER" id="PTHR43669:SF3">
    <property type="entry name" value="ALCOHOL DEHYDROGENASE, PUTATIVE (AFU_ORTHOLOGUE AFUA_3G03445)-RELATED"/>
    <property type="match status" value="1"/>
</dbReference>